<evidence type="ECO:0000313" key="7">
    <source>
        <dbReference type="EMBL" id="MDN5063261.1"/>
    </source>
</evidence>
<dbReference type="Gene3D" id="3.40.640.10">
    <property type="entry name" value="Type I PLP-dependent aspartate aminotransferase-like (Major domain)"/>
    <property type="match status" value="1"/>
</dbReference>
<accession>A0AAW7PQ34</accession>
<organism evidence="7 8">
    <name type="scientific">Aliarcobacter butzleri</name>
    <dbReference type="NCBI Taxonomy" id="28197"/>
    <lineage>
        <taxon>Bacteria</taxon>
        <taxon>Pseudomonadati</taxon>
        <taxon>Campylobacterota</taxon>
        <taxon>Epsilonproteobacteria</taxon>
        <taxon>Campylobacterales</taxon>
        <taxon>Arcobacteraceae</taxon>
        <taxon>Aliarcobacter</taxon>
    </lineage>
</organism>
<name>A0AAW7PQ34_9BACT</name>
<dbReference type="InterPro" id="IPR004839">
    <property type="entry name" value="Aminotransferase_I/II_large"/>
</dbReference>
<dbReference type="GO" id="GO:0030170">
    <property type="term" value="F:pyridoxal phosphate binding"/>
    <property type="evidence" value="ECO:0007669"/>
    <property type="project" value="InterPro"/>
</dbReference>
<keyword evidence="4" id="KW-0808">Transferase</keyword>
<dbReference type="CDD" id="cd00609">
    <property type="entry name" value="AAT_like"/>
    <property type="match status" value="1"/>
</dbReference>
<dbReference type="RefSeq" id="WP_152056085.1">
    <property type="nucleotide sequence ID" value="NZ_CABVRI010000016.1"/>
</dbReference>
<dbReference type="GO" id="GO:0008483">
    <property type="term" value="F:transaminase activity"/>
    <property type="evidence" value="ECO:0007669"/>
    <property type="project" value="UniProtKB-KW"/>
</dbReference>
<comment type="similarity">
    <text evidence="2">Belongs to the class-I pyridoxal-phosphate-dependent aminotransferase family.</text>
</comment>
<comment type="cofactor">
    <cofactor evidence="1">
        <name>pyridoxal 5'-phosphate</name>
        <dbReference type="ChEBI" id="CHEBI:597326"/>
    </cofactor>
</comment>
<reference evidence="7" key="2">
    <citation type="journal article" date="2023" name="Microorganisms">
        <title>Genomic Characterization of Arcobacter butzleri Strains Isolated from Various Sources in Lithuania.</title>
        <authorList>
            <person name="Uljanovas D."/>
            <person name="Golz G."/>
            <person name="Fleischmann S."/>
            <person name="Kudirkiene E."/>
            <person name="Kasetiene N."/>
            <person name="Grineviciene A."/>
            <person name="Tamuleviciene E."/>
            <person name="Aksomaitiene J."/>
            <person name="Alter T."/>
            <person name="Malakauskas M."/>
        </authorList>
    </citation>
    <scope>NUCLEOTIDE SEQUENCE</scope>
    <source>
        <strain evidence="7">RCM39</strain>
    </source>
</reference>
<evidence type="ECO:0000256" key="3">
    <source>
        <dbReference type="ARBA" id="ARBA00022576"/>
    </source>
</evidence>
<evidence type="ECO:0000259" key="6">
    <source>
        <dbReference type="Pfam" id="PF00155"/>
    </source>
</evidence>
<dbReference type="SUPFAM" id="SSF53383">
    <property type="entry name" value="PLP-dependent transferases"/>
    <property type="match status" value="1"/>
</dbReference>
<reference evidence="7" key="1">
    <citation type="submission" date="2022-12" db="EMBL/GenBank/DDBJ databases">
        <authorList>
            <person name="Uljanovas D."/>
        </authorList>
    </citation>
    <scope>NUCLEOTIDE SEQUENCE</scope>
    <source>
        <strain evidence="7">RCM39</strain>
    </source>
</reference>
<feature type="domain" description="Aminotransferase class I/classII large" evidence="6">
    <location>
        <begin position="30"/>
        <end position="382"/>
    </location>
</feature>
<evidence type="ECO:0000313" key="8">
    <source>
        <dbReference type="Proteomes" id="UP001171529"/>
    </source>
</evidence>
<dbReference type="GO" id="GO:0006520">
    <property type="term" value="P:amino acid metabolic process"/>
    <property type="evidence" value="ECO:0007669"/>
    <property type="project" value="InterPro"/>
</dbReference>
<proteinExistence type="inferred from homology"/>
<dbReference type="Gene3D" id="3.90.1150.10">
    <property type="entry name" value="Aspartate Aminotransferase, domain 1"/>
    <property type="match status" value="1"/>
</dbReference>
<dbReference type="InterPro" id="IPR050596">
    <property type="entry name" value="AspAT/PAT-like"/>
</dbReference>
<dbReference type="Proteomes" id="UP001171529">
    <property type="component" value="Unassembled WGS sequence"/>
</dbReference>
<comment type="caution">
    <text evidence="7">The sequence shown here is derived from an EMBL/GenBank/DDBJ whole genome shotgun (WGS) entry which is preliminary data.</text>
</comment>
<dbReference type="EMBL" id="JAPZDC010000002">
    <property type="protein sequence ID" value="MDN5063261.1"/>
    <property type="molecule type" value="Genomic_DNA"/>
</dbReference>
<evidence type="ECO:0000256" key="4">
    <source>
        <dbReference type="ARBA" id="ARBA00022679"/>
    </source>
</evidence>
<gene>
    <name evidence="7" type="ORF">O8C91_03530</name>
</gene>
<dbReference type="FunFam" id="3.40.640.10:FF:000033">
    <property type="entry name" value="Aspartate aminotransferase"/>
    <property type="match status" value="1"/>
</dbReference>
<sequence>MKIANRMEQLSPSLTLAITALGRELKAQGKDILSFSAGEPDFDTPQIVKDAAIKAINEGQTKYTAVEGIIKTKQAIINKLKKDHNLDYKLEGIVISNGAKHSLFNLCQVLIENGDEVIIPSPYWVTYPEQVKYSGGVPVFIETDESTNFKITPEQLKKAITPKTKILMLNTPSNPTGSIYSKEELTAIGKVLEGTDIIVFSDEMYEKIIFNGKKFTAAAEVSADMYNRTVTINGLSKAVAMTGWRFGYVATPNVALAKAMTKLQGQVTSNINTMTQYAAIPALEGEADKDIEMMRAEFEKRKNYIVKAINEIDGLSCYEPDGAFYVFINIKKISNDSMKFCADLLEQKGVALVPGLAFGMEGYARFSFATSLEVIKEGVKRIKEFTQK</sequence>
<dbReference type="PANTHER" id="PTHR46383:SF1">
    <property type="entry name" value="ASPARTATE AMINOTRANSFERASE"/>
    <property type="match status" value="1"/>
</dbReference>
<evidence type="ECO:0000256" key="5">
    <source>
        <dbReference type="ARBA" id="ARBA00022898"/>
    </source>
</evidence>
<dbReference type="PANTHER" id="PTHR46383">
    <property type="entry name" value="ASPARTATE AMINOTRANSFERASE"/>
    <property type="match status" value="1"/>
</dbReference>
<protein>
    <submittedName>
        <fullName evidence="7">Pyridoxal phosphate-dependent aminotransferase</fullName>
    </submittedName>
</protein>
<dbReference type="PRINTS" id="PR00753">
    <property type="entry name" value="ACCSYNTHASE"/>
</dbReference>
<evidence type="ECO:0000256" key="2">
    <source>
        <dbReference type="ARBA" id="ARBA00007441"/>
    </source>
</evidence>
<keyword evidence="3 7" id="KW-0032">Aminotransferase</keyword>
<keyword evidence="5" id="KW-0663">Pyridoxal phosphate</keyword>
<dbReference type="InterPro" id="IPR015421">
    <property type="entry name" value="PyrdxlP-dep_Trfase_major"/>
</dbReference>
<evidence type="ECO:0000256" key="1">
    <source>
        <dbReference type="ARBA" id="ARBA00001933"/>
    </source>
</evidence>
<dbReference type="InterPro" id="IPR015424">
    <property type="entry name" value="PyrdxlP-dep_Trfase"/>
</dbReference>
<dbReference type="AlphaFoldDB" id="A0AAW7PQ34"/>
<dbReference type="Pfam" id="PF00155">
    <property type="entry name" value="Aminotran_1_2"/>
    <property type="match status" value="1"/>
</dbReference>
<dbReference type="InterPro" id="IPR015422">
    <property type="entry name" value="PyrdxlP-dep_Trfase_small"/>
</dbReference>